<keyword evidence="3" id="KW-1185">Reference proteome</keyword>
<sequence length="59" mass="6078">MRTPFPASAARVSRCGRTAGATDRITPPSWKTAFDRSLQASGSEAAHARSSSGTSSALP</sequence>
<dbReference type="KEGG" id="apre:CNX65_10440"/>
<feature type="region of interest" description="Disordered" evidence="1">
    <location>
        <begin position="1"/>
        <end position="59"/>
    </location>
</feature>
<feature type="compositionally biased region" description="Polar residues" evidence="1">
    <location>
        <begin position="49"/>
        <end position="59"/>
    </location>
</feature>
<proteinExistence type="predicted"/>
<gene>
    <name evidence="2" type="ORF">CNX65_10440</name>
</gene>
<accession>A0A290Z3P7</accession>
<dbReference type="Proteomes" id="UP000218505">
    <property type="component" value="Chromosome"/>
</dbReference>
<name>A0A290Z3P7_9PSEU</name>
<evidence type="ECO:0000256" key="1">
    <source>
        <dbReference type="SAM" id="MobiDB-lite"/>
    </source>
</evidence>
<organism evidence="2 3">
    <name type="scientific">Actinosynnema pretiosum</name>
    <dbReference type="NCBI Taxonomy" id="42197"/>
    <lineage>
        <taxon>Bacteria</taxon>
        <taxon>Bacillati</taxon>
        <taxon>Actinomycetota</taxon>
        <taxon>Actinomycetes</taxon>
        <taxon>Pseudonocardiales</taxon>
        <taxon>Pseudonocardiaceae</taxon>
        <taxon>Actinosynnema</taxon>
    </lineage>
</organism>
<evidence type="ECO:0000313" key="3">
    <source>
        <dbReference type="Proteomes" id="UP000218505"/>
    </source>
</evidence>
<protein>
    <submittedName>
        <fullName evidence="2">Uncharacterized protein</fullName>
    </submittedName>
</protein>
<evidence type="ECO:0000313" key="2">
    <source>
        <dbReference type="EMBL" id="ATE53656.1"/>
    </source>
</evidence>
<reference evidence="2" key="1">
    <citation type="submission" date="2017-09" db="EMBL/GenBank/DDBJ databases">
        <title>Complete Genome Sequence of ansamitocin-producing Bacterium Actinosynnema pretiosum X47.</title>
        <authorList>
            <person name="Cao G."/>
            <person name="Zong G."/>
            <person name="Zhong C."/>
            <person name="Fu J."/>
        </authorList>
    </citation>
    <scope>NUCLEOTIDE SEQUENCE [LARGE SCALE GENOMIC DNA]</scope>
    <source>
        <strain evidence="2">X47</strain>
    </source>
</reference>
<dbReference type="EMBL" id="CP023445">
    <property type="protein sequence ID" value="ATE53656.1"/>
    <property type="molecule type" value="Genomic_DNA"/>
</dbReference>
<dbReference type="AlphaFoldDB" id="A0A290Z3P7"/>